<keyword evidence="2" id="KW-0472">Membrane</keyword>
<dbReference type="Pfam" id="PF05433">
    <property type="entry name" value="Rick_17kDa_Anti"/>
    <property type="match status" value="1"/>
</dbReference>
<comment type="caution">
    <text evidence="5">The sequence shown here is derived from an EMBL/GenBank/DDBJ whole genome shotgun (WGS) entry which is preliminary data.</text>
</comment>
<dbReference type="InterPro" id="IPR008816">
    <property type="entry name" value="Gly_zipper_2TM_dom"/>
</dbReference>
<gene>
    <name evidence="5" type="ORF">B1806_08205</name>
</gene>
<dbReference type="AlphaFoldDB" id="A0A4S3KNE3"/>
<feature type="signal peptide" evidence="3">
    <location>
        <begin position="1"/>
        <end position="20"/>
    </location>
</feature>
<evidence type="ECO:0000259" key="4">
    <source>
        <dbReference type="Pfam" id="PF05433"/>
    </source>
</evidence>
<dbReference type="PANTHER" id="PTHR35603">
    <property type="match status" value="1"/>
</dbReference>
<evidence type="ECO:0000256" key="1">
    <source>
        <dbReference type="ARBA" id="ARBA00004370"/>
    </source>
</evidence>
<dbReference type="Proteomes" id="UP000307749">
    <property type="component" value="Unassembled WGS sequence"/>
</dbReference>
<dbReference type="GO" id="GO:0019867">
    <property type="term" value="C:outer membrane"/>
    <property type="evidence" value="ECO:0007669"/>
    <property type="project" value="InterPro"/>
</dbReference>
<accession>A0A4S3KNE3</accession>
<comment type="subcellular location">
    <subcellularLocation>
        <location evidence="1">Membrane</location>
    </subcellularLocation>
</comment>
<evidence type="ECO:0000256" key="3">
    <source>
        <dbReference type="SAM" id="SignalP"/>
    </source>
</evidence>
<evidence type="ECO:0000256" key="2">
    <source>
        <dbReference type="ARBA" id="ARBA00023136"/>
    </source>
</evidence>
<dbReference type="RefSeq" id="WP_081128525.1">
    <property type="nucleotide sequence ID" value="NZ_DAHXOC010000023.1"/>
</dbReference>
<protein>
    <recommendedName>
        <fullName evidence="4">Glycine zipper 2TM domain-containing protein</fullName>
    </recommendedName>
</protein>
<proteinExistence type="predicted"/>
<dbReference type="EMBL" id="MWQO01000026">
    <property type="protein sequence ID" value="THD10467.1"/>
    <property type="molecule type" value="Genomic_DNA"/>
</dbReference>
<keyword evidence="6" id="KW-1185">Reference proteome</keyword>
<evidence type="ECO:0000313" key="5">
    <source>
        <dbReference type="EMBL" id="THD10467.1"/>
    </source>
</evidence>
<evidence type="ECO:0000313" key="6">
    <source>
        <dbReference type="Proteomes" id="UP000307749"/>
    </source>
</evidence>
<feature type="domain" description="Glycine zipper 2TM" evidence="4">
    <location>
        <begin position="77"/>
        <end position="117"/>
    </location>
</feature>
<keyword evidence="3" id="KW-0732">Signal</keyword>
<dbReference type="InterPro" id="IPR051407">
    <property type="entry name" value="Bact_OM_lipoprot/Surf_antigen"/>
</dbReference>
<sequence length="178" mass="19196">MRKSMLPVLLVSLLATTAFAQDGGYYRDTPPPERGNVHYAWADVLRVDPVYDVVQSSYPQQRCYQQQVVERGGGSTAGTLLGAVIGGALGHQVGQGRGNTAATIGGAVVGGLVGNNASSGNRVVDQTQCEQVGERVSEQRRIAGYNVEYRYHGDVYVSRLNYDPGDRLRIRVSINPAE</sequence>
<reference evidence="5 6" key="1">
    <citation type="submission" date="2017-02" db="EMBL/GenBank/DDBJ databases">
        <title>Whole genome sequencing of Metallibacterium scheffleri DSM 24874 (T).</title>
        <authorList>
            <person name="Kumar S."/>
            <person name="Patil P."/>
            <person name="Patil P.B."/>
        </authorList>
    </citation>
    <scope>NUCLEOTIDE SEQUENCE [LARGE SCALE GENOMIC DNA]</scope>
    <source>
        <strain evidence="5 6">DSM 24874</strain>
    </source>
</reference>
<dbReference type="STRING" id="993689.GCA_002077135_02703"/>
<name>A0A4S3KNE3_9GAMM</name>
<dbReference type="OrthoDB" id="8909257at2"/>
<feature type="chain" id="PRO_5020624139" description="Glycine zipper 2TM domain-containing protein" evidence="3">
    <location>
        <begin position="21"/>
        <end position="178"/>
    </location>
</feature>
<dbReference type="PANTHER" id="PTHR35603:SF2">
    <property type="entry name" value="OUTER MEMBRANE LIPOPROTEIN"/>
    <property type="match status" value="1"/>
</dbReference>
<organism evidence="5 6">
    <name type="scientific">Metallibacterium scheffleri</name>
    <dbReference type="NCBI Taxonomy" id="993689"/>
    <lineage>
        <taxon>Bacteria</taxon>
        <taxon>Pseudomonadati</taxon>
        <taxon>Pseudomonadota</taxon>
        <taxon>Gammaproteobacteria</taxon>
        <taxon>Lysobacterales</taxon>
        <taxon>Rhodanobacteraceae</taxon>
        <taxon>Metallibacterium</taxon>
    </lineage>
</organism>